<dbReference type="InterPro" id="IPR032675">
    <property type="entry name" value="LRR_dom_sf"/>
</dbReference>
<dbReference type="Proteomes" id="UP000696485">
    <property type="component" value="Unassembled WGS sequence"/>
</dbReference>
<reference evidence="1" key="1">
    <citation type="journal article" date="2020" name="Fungal Divers.">
        <title>Resolving the Mortierellaceae phylogeny through synthesis of multi-gene phylogenetics and phylogenomics.</title>
        <authorList>
            <person name="Vandepol N."/>
            <person name="Liber J."/>
            <person name="Desiro A."/>
            <person name="Na H."/>
            <person name="Kennedy M."/>
            <person name="Barry K."/>
            <person name="Grigoriev I.V."/>
            <person name="Miller A.N."/>
            <person name="O'Donnell K."/>
            <person name="Stajich J.E."/>
            <person name="Bonito G."/>
        </authorList>
    </citation>
    <scope>NUCLEOTIDE SEQUENCE</scope>
    <source>
        <strain evidence="1">NVP1</strain>
    </source>
</reference>
<proteinExistence type="predicted"/>
<keyword evidence="2" id="KW-1185">Reference proteome</keyword>
<accession>A0A9P5VGE9</accession>
<sequence>MSAQQARANGKSCLLDFSTRVEFWNIHLKSGLFQSVLPHLNHIRVLKLSDLTSGIYSLAHILNQCPNLNTCMIDSSSYSYGLSFTFDASALSIPSQSTSRVVHSQQYPRLFNFSATVSGVAQKIVASLLRALPSLTYFKMCVTSSRELYLPSMDLPFLYKHAAEHCPQLAHVHITQATDIAADHLQEIALV</sequence>
<gene>
    <name evidence="1" type="ORF">BG006_003258</name>
</gene>
<evidence type="ECO:0000313" key="2">
    <source>
        <dbReference type="Proteomes" id="UP000696485"/>
    </source>
</evidence>
<protein>
    <submittedName>
        <fullName evidence="1">Uncharacterized protein</fullName>
    </submittedName>
</protein>
<dbReference type="AlphaFoldDB" id="A0A9P5VGE9"/>
<organism evidence="1 2">
    <name type="scientific">Podila minutissima</name>
    <dbReference type="NCBI Taxonomy" id="64525"/>
    <lineage>
        <taxon>Eukaryota</taxon>
        <taxon>Fungi</taxon>
        <taxon>Fungi incertae sedis</taxon>
        <taxon>Mucoromycota</taxon>
        <taxon>Mortierellomycotina</taxon>
        <taxon>Mortierellomycetes</taxon>
        <taxon>Mortierellales</taxon>
        <taxon>Mortierellaceae</taxon>
        <taxon>Podila</taxon>
    </lineage>
</organism>
<evidence type="ECO:0000313" key="1">
    <source>
        <dbReference type="EMBL" id="KAF9318048.1"/>
    </source>
</evidence>
<comment type="caution">
    <text evidence="1">The sequence shown here is derived from an EMBL/GenBank/DDBJ whole genome shotgun (WGS) entry which is preliminary data.</text>
</comment>
<dbReference type="Gene3D" id="3.80.10.10">
    <property type="entry name" value="Ribonuclease Inhibitor"/>
    <property type="match status" value="1"/>
</dbReference>
<dbReference type="EMBL" id="JAAAUY010001866">
    <property type="protein sequence ID" value="KAF9318048.1"/>
    <property type="molecule type" value="Genomic_DNA"/>
</dbReference>
<name>A0A9P5VGE9_9FUNG</name>